<keyword evidence="2 3" id="KW-0808">Transferase</keyword>
<evidence type="ECO:0000256" key="1">
    <source>
        <dbReference type="ARBA" id="ARBA00008467"/>
    </source>
</evidence>
<dbReference type="Proteomes" id="UP001183586">
    <property type="component" value="Unassembled WGS sequence"/>
</dbReference>
<evidence type="ECO:0000256" key="2">
    <source>
        <dbReference type="ARBA" id="ARBA00022679"/>
    </source>
</evidence>
<gene>
    <name evidence="5" type="ORF">RM641_32045</name>
</gene>
<name>A0ABU2PK68_9ACTN</name>
<comment type="similarity">
    <text evidence="1 3">Belongs to the thiolase-like superfamily. Beta-ketoacyl-ACP synthases family.</text>
</comment>
<dbReference type="Pfam" id="PF00109">
    <property type="entry name" value="ketoacyl-synt"/>
    <property type="match status" value="1"/>
</dbReference>
<dbReference type="EC" id="2.3.1.-" evidence="5"/>
<dbReference type="PANTHER" id="PTHR11712:SF336">
    <property type="entry name" value="3-OXOACYL-[ACYL-CARRIER-PROTEIN] SYNTHASE, MITOCHONDRIAL"/>
    <property type="match status" value="1"/>
</dbReference>
<dbReference type="InterPro" id="IPR014030">
    <property type="entry name" value="Ketoacyl_synth_N"/>
</dbReference>
<sequence>MAALAESTAGQNRGGPVLVTGIGVMLPGATHVNEFWQDVRDGRSRLGPLTRCAPGPTGVRAAGELRDFDHRKFLPDLNEKFAGRYTREALAAMSAVEEARRDAGLGQGEIDPHRLSLIASSSRGPLEWVSNVLTDGAHPEAAEASAARRAAARKRHFADSGAMLRGMPGAPATLAAIHGDVRGLVTTLSSACVGGHHALGFAADLIRSGGADAALVLGYEFPLTPLVFESFTAMGDGVLSTESADPRRAVRPYTRDREGFVFGEGAIALCLEREDHARARGVDGYARVLSHRARNEATHPFGMDMSGKVTASVVAEALDDAGRAPADVGWFCGHGTATPKNDVAESRMLGALYADRPRSAWPPLTSLKPVHGHLLGATALVNAAATALALQHQTLCATANYADSVPDPECDHDHVGEGARPGELDLAVSLAFAIGSQTSVLVLGAA</sequence>
<dbReference type="Gene3D" id="3.40.47.10">
    <property type="match status" value="2"/>
</dbReference>
<keyword evidence="5" id="KW-0012">Acyltransferase</keyword>
<dbReference type="SUPFAM" id="SSF53901">
    <property type="entry name" value="Thiolase-like"/>
    <property type="match status" value="2"/>
</dbReference>
<dbReference type="SMART" id="SM00825">
    <property type="entry name" value="PKS_KS"/>
    <property type="match status" value="1"/>
</dbReference>
<dbReference type="GO" id="GO:0016746">
    <property type="term" value="F:acyltransferase activity"/>
    <property type="evidence" value="ECO:0007669"/>
    <property type="project" value="UniProtKB-KW"/>
</dbReference>
<evidence type="ECO:0000259" key="4">
    <source>
        <dbReference type="PROSITE" id="PS52004"/>
    </source>
</evidence>
<accession>A0ABU2PK68</accession>
<organism evidence="5 6">
    <name type="scientific">Streptomyces dubilierae</name>
    <dbReference type="NCBI Taxonomy" id="3075533"/>
    <lineage>
        <taxon>Bacteria</taxon>
        <taxon>Bacillati</taxon>
        <taxon>Actinomycetota</taxon>
        <taxon>Actinomycetes</taxon>
        <taxon>Kitasatosporales</taxon>
        <taxon>Streptomycetaceae</taxon>
        <taxon>Streptomyces</taxon>
    </lineage>
</organism>
<dbReference type="InterPro" id="IPR020841">
    <property type="entry name" value="PKS_Beta-ketoAc_synthase_dom"/>
</dbReference>
<dbReference type="Pfam" id="PF02801">
    <property type="entry name" value="Ketoacyl-synt_C"/>
    <property type="match status" value="1"/>
</dbReference>
<dbReference type="PROSITE" id="PS52004">
    <property type="entry name" value="KS3_2"/>
    <property type="match status" value="1"/>
</dbReference>
<keyword evidence="6" id="KW-1185">Reference proteome</keyword>
<evidence type="ECO:0000313" key="6">
    <source>
        <dbReference type="Proteomes" id="UP001183586"/>
    </source>
</evidence>
<dbReference type="EMBL" id="JAVREU010000021">
    <property type="protein sequence ID" value="MDT0392074.1"/>
    <property type="molecule type" value="Genomic_DNA"/>
</dbReference>
<dbReference type="InterPro" id="IPR016039">
    <property type="entry name" value="Thiolase-like"/>
</dbReference>
<dbReference type="CDD" id="cd00834">
    <property type="entry name" value="KAS_I_II"/>
    <property type="match status" value="1"/>
</dbReference>
<dbReference type="InterPro" id="IPR000794">
    <property type="entry name" value="Beta-ketoacyl_synthase"/>
</dbReference>
<comment type="caution">
    <text evidence="5">The sequence shown here is derived from an EMBL/GenBank/DDBJ whole genome shotgun (WGS) entry which is preliminary data.</text>
</comment>
<dbReference type="InterPro" id="IPR014031">
    <property type="entry name" value="Ketoacyl_synth_C"/>
</dbReference>
<proteinExistence type="inferred from homology"/>
<dbReference type="PANTHER" id="PTHR11712">
    <property type="entry name" value="POLYKETIDE SYNTHASE-RELATED"/>
    <property type="match status" value="1"/>
</dbReference>
<dbReference type="RefSeq" id="WP_311687917.1">
    <property type="nucleotide sequence ID" value="NZ_JAVREU010000021.1"/>
</dbReference>
<evidence type="ECO:0000256" key="3">
    <source>
        <dbReference type="RuleBase" id="RU003694"/>
    </source>
</evidence>
<evidence type="ECO:0000313" key="5">
    <source>
        <dbReference type="EMBL" id="MDT0392074.1"/>
    </source>
</evidence>
<reference evidence="6" key="1">
    <citation type="submission" date="2023-07" db="EMBL/GenBank/DDBJ databases">
        <title>30 novel species of actinomycetes from the DSMZ collection.</title>
        <authorList>
            <person name="Nouioui I."/>
        </authorList>
    </citation>
    <scope>NUCLEOTIDE SEQUENCE [LARGE SCALE GENOMIC DNA]</scope>
    <source>
        <strain evidence="6">DSM 41921</strain>
    </source>
</reference>
<protein>
    <submittedName>
        <fullName evidence="5">Beta-ketoacyl-[acyl-carrier-protein] synthase family protein</fullName>
        <ecNumber evidence="5">2.3.1.-</ecNumber>
    </submittedName>
</protein>
<feature type="domain" description="Ketosynthase family 3 (KS3)" evidence="4">
    <location>
        <begin position="14"/>
        <end position="445"/>
    </location>
</feature>